<accession>A0A0C9RXZ7</accession>
<dbReference type="SUPFAM" id="SSF50814">
    <property type="entry name" value="Lipocalins"/>
    <property type="match status" value="1"/>
</dbReference>
<dbReference type="InterPro" id="IPR012674">
    <property type="entry name" value="Calycin"/>
</dbReference>
<reference evidence="2" key="1">
    <citation type="journal article" date="2015" name="PLoS ONE">
        <title>An Insight into the Sialome of the Lone Star Tick, Amblyomma americanum, with a Glimpse on Its Time Dependent Gene Expression.</title>
        <authorList>
            <person name="Karim S."/>
            <person name="Ribeiro J.M."/>
        </authorList>
    </citation>
    <scope>NUCLEOTIDE SEQUENCE</scope>
    <source>
        <tissue evidence="2">Salivary gland</tissue>
    </source>
</reference>
<dbReference type="AlphaFoldDB" id="A0A0C9RXZ7"/>
<feature type="chain" id="PRO_5002219419" evidence="1">
    <location>
        <begin position="28"/>
        <end position="209"/>
    </location>
</feature>
<protein>
    <submittedName>
        <fullName evidence="2">Putative lipocalin-2 1</fullName>
    </submittedName>
</protein>
<dbReference type="GO" id="GO:0030682">
    <property type="term" value="P:symbiont-mediated perturbation of host defenses"/>
    <property type="evidence" value="ECO:0007669"/>
    <property type="project" value="InterPro"/>
</dbReference>
<evidence type="ECO:0000256" key="1">
    <source>
        <dbReference type="SAM" id="SignalP"/>
    </source>
</evidence>
<dbReference type="Pfam" id="PF02098">
    <property type="entry name" value="His_binding"/>
    <property type="match status" value="1"/>
</dbReference>
<dbReference type="EMBL" id="GBZX01000219">
    <property type="protein sequence ID" value="JAG92521.1"/>
    <property type="molecule type" value="mRNA"/>
</dbReference>
<name>A0A0C9RXZ7_AMBAM</name>
<dbReference type="Gene3D" id="2.40.128.20">
    <property type="match status" value="1"/>
</dbReference>
<dbReference type="InterPro" id="IPR002970">
    <property type="entry name" value="Tick_his-bd"/>
</dbReference>
<evidence type="ECO:0000313" key="2">
    <source>
        <dbReference type="EMBL" id="JAG92521.1"/>
    </source>
</evidence>
<keyword evidence="1" id="KW-0732">Signal</keyword>
<organism evidence="2">
    <name type="scientific">Amblyomma americanum</name>
    <name type="common">Lone star tick</name>
    <dbReference type="NCBI Taxonomy" id="6943"/>
    <lineage>
        <taxon>Eukaryota</taxon>
        <taxon>Metazoa</taxon>
        <taxon>Ecdysozoa</taxon>
        <taxon>Arthropoda</taxon>
        <taxon>Chelicerata</taxon>
        <taxon>Arachnida</taxon>
        <taxon>Acari</taxon>
        <taxon>Parasitiformes</taxon>
        <taxon>Ixodida</taxon>
        <taxon>Ixodoidea</taxon>
        <taxon>Ixodidae</taxon>
        <taxon>Amblyomminae</taxon>
        <taxon>Amblyomma</taxon>
    </lineage>
</organism>
<dbReference type="GO" id="GO:0043176">
    <property type="term" value="F:amine binding"/>
    <property type="evidence" value="ECO:0007669"/>
    <property type="project" value="InterPro"/>
</dbReference>
<sequence>ITMPSSIAKSAVLLAITVAFMEIGTHAERRIDDDSDNFGDQDIYRAFSMSEGFWLHTQNFRREMTGGRSCTFFQIQHIDQNSMNYTSYYYLANGRRDKMPYHGQFYITPMVGYVERSVSNGLNVSKTAEQWHPSNYKLIYSNYKSCLILRVVDFERMIGYACMVLVSDPPPADSSMPTDCQLKFRNACYRQRISEQIYEKSCTKPTDAE</sequence>
<proteinExistence type="evidence at transcript level"/>
<feature type="signal peptide" evidence="1">
    <location>
        <begin position="1"/>
        <end position="27"/>
    </location>
</feature>
<feature type="non-terminal residue" evidence="2">
    <location>
        <position position="1"/>
    </location>
</feature>